<reference evidence="2" key="2">
    <citation type="submission" date="2025-09" db="UniProtKB">
        <authorList>
            <consortium name="Ensembl"/>
        </authorList>
    </citation>
    <scope>IDENTIFICATION</scope>
</reference>
<dbReference type="Gene3D" id="1.20.58.900">
    <property type="match status" value="1"/>
</dbReference>
<dbReference type="GeneTree" id="ENSGT00940000155111"/>
<name>A0A8C7IN85_ONCKI</name>
<evidence type="ECO:0000313" key="2">
    <source>
        <dbReference type="Ensembl" id="ENSOKIP00005075878.1"/>
    </source>
</evidence>
<evidence type="ECO:0000259" key="1">
    <source>
        <dbReference type="PROSITE" id="PS50826"/>
    </source>
</evidence>
<dbReference type="SUPFAM" id="SSF140741">
    <property type="entry name" value="RUN domain-like"/>
    <property type="match status" value="1"/>
</dbReference>
<proteinExistence type="predicted"/>
<dbReference type="Ensembl" id="ENSOKIT00005080860.1">
    <property type="protein sequence ID" value="ENSOKIP00005075878.1"/>
    <property type="gene ID" value="ENSOKIG00005032767.1"/>
</dbReference>
<dbReference type="InterPro" id="IPR037213">
    <property type="entry name" value="Run_dom_sf"/>
</dbReference>
<evidence type="ECO:0000313" key="3">
    <source>
        <dbReference type="Proteomes" id="UP000694557"/>
    </source>
</evidence>
<dbReference type="InterPro" id="IPR004012">
    <property type="entry name" value="Run_dom"/>
</dbReference>
<keyword evidence="3" id="KW-1185">Reference proteome</keyword>
<sequence length="113" mass="12665">MFDLIDAIMEWIKEKLAWSLKALQKRYVMTDAVVTSEDGDANLLCSSLEAVFIHGHGRKGGSRGPLPQPVFWSLLKTVTHRWVEAWSCTLGITLSSTDNPTDPLMQCLYPQSL</sequence>
<dbReference type="PROSITE" id="PS50826">
    <property type="entry name" value="RUN"/>
    <property type="match status" value="1"/>
</dbReference>
<organism evidence="2 3">
    <name type="scientific">Oncorhynchus kisutch</name>
    <name type="common">Coho salmon</name>
    <name type="synonym">Salmo kisutch</name>
    <dbReference type="NCBI Taxonomy" id="8019"/>
    <lineage>
        <taxon>Eukaryota</taxon>
        <taxon>Metazoa</taxon>
        <taxon>Chordata</taxon>
        <taxon>Craniata</taxon>
        <taxon>Vertebrata</taxon>
        <taxon>Euteleostomi</taxon>
        <taxon>Actinopterygii</taxon>
        <taxon>Neopterygii</taxon>
        <taxon>Teleostei</taxon>
        <taxon>Protacanthopterygii</taxon>
        <taxon>Salmoniformes</taxon>
        <taxon>Salmonidae</taxon>
        <taxon>Salmoninae</taxon>
        <taxon>Oncorhynchus</taxon>
    </lineage>
</organism>
<accession>A0A8C7IN85</accession>
<dbReference type="AlphaFoldDB" id="A0A8C7IN85"/>
<reference evidence="2" key="1">
    <citation type="submission" date="2025-08" db="UniProtKB">
        <authorList>
            <consortium name="Ensembl"/>
        </authorList>
    </citation>
    <scope>IDENTIFICATION</scope>
</reference>
<dbReference type="Proteomes" id="UP000694557">
    <property type="component" value="Unassembled WGS sequence"/>
</dbReference>
<protein>
    <recommendedName>
        <fullName evidence="1">RUN domain-containing protein</fullName>
    </recommendedName>
</protein>
<feature type="domain" description="RUN" evidence="1">
    <location>
        <begin position="35"/>
        <end position="113"/>
    </location>
</feature>